<dbReference type="InterPro" id="IPR015422">
    <property type="entry name" value="PyrdxlP-dep_Trfase_small"/>
</dbReference>
<dbReference type="InterPro" id="IPR000192">
    <property type="entry name" value="Aminotrans_V_dom"/>
</dbReference>
<dbReference type="PROSITE" id="PS51318">
    <property type="entry name" value="TAT"/>
    <property type="match status" value="1"/>
</dbReference>
<dbReference type="AlphaFoldDB" id="A0A381QS53"/>
<gene>
    <name evidence="2" type="ORF">METZ01_LOCUS34814</name>
</gene>
<evidence type="ECO:0000259" key="1">
    <source>
        <dbReference type="Pfam" id="PF00266"/>
    </source>
</evidence>
<feature type="domain" description="Aminotransferase class V" evidence="1">
    <location>
        <begin position="87"/>
        <end position="399"/>
    </location>
</feature>
<dbReference type="Pfam" id="PF00266">
    <property type="entry name" value="Aminotran_5"/>
    <property type="match status" value="1"/>
</dbReference>
<accession>A0A381QS53</accession>
<evidence type="ECO:0000313" key="2">
    <source>
        <dbReference type="EMBL" id="SUZ81960.1"/>
    </source>
</evidence>
<dbReference type="SUPFAM" id="SSF53383">
    <property type="entry name" value="PLP-dependent transferases"/>
    <property type="match status" value="1"/>
</dbReference>
<proteinExistence type="predicted"/>
<dbReference type="Gene3D" id="3.40.640.10">
    <property type="entry name" value="Type I PLP-dependent aspartate aminotransferase-like (Major domain)"/>
    <property type="match status" value="1"/>
</dbReference>
<dbReference type="InterPro" id="IPR015421">
    <property type="entry name" value="PyrdxlP-dep_Trfase_major"/>
</dbReference>
<name>A0A381QS53_9ZZZZ</name>
<sequence length="407" mass="45504">MTNVDRRHFLKTTGALGLTPLSSPKMNSTMSIKRNPLGIRDDFAVTQNQTYLNTSYVGPFPTVVHEAAIKYANEQQLMPAEGLDISMEIKEATRVKFAELFGATRDEVALLFSTSDAENIVTSAIDLKAGDNVVIDELHFITSFVLYRWLEQAKGIELRIVPHTNGRSRIQDFESRTDARTRLISVAWVSNRNGYRHNLPSLAELIHANGGFLFADGIQALGSFPTNLRETGADFVCANSYKYLLASWGAAPFFVREEHLDRITPDRFGHNQVSRSLQNYNFELKTSAEKYEYAGLIYGAVAQLNAALSYINQVGLSRIEAHTVALAQTLRNGIAKLGYSMFTPANNPSCITSFDHGLDPELIRRVLDEENISVSFREKETQIRASVGMFNNQDDIDHFLQVLSRLA</sequence>
<dbReference type="PANTHER" id="PTHR43586:SF15">
    <property type="entry name" value="BLR3095 PROTEIN"/>
    <property type="match status" value="1"/>
</dbReference>
<dbReference type="InterPro" id="IPR006311">
    <property type="entry name" value="TAT_signal"/>
</dbReference>
<protein>
    <recommendedName>
        <fullName evidence="1">Aminotransferase class V domain-containing protein</fullName>
    </recommendedName>
</protein>
<dbReference type="EMBL" id="UINC01001484">
    <property type="protein sequence ID" value="SUZ81960.1"/>
    <property type="molecule type" value="Genomic_DNA"/>
</dbReference>
<dbReference type="Gene3D" id="3.90.1150.10">
    <property type="entry name" value="Aspartate Aminotransferase, domain 1"/>
    <property type="match status" value="1"/>
</dbReference>
<dbReference type="PANTHER" id="PTHR43586">
    <property type="entry name" value="CYSTEINE DESULFURASE"/>
    <property type="match status" value="1"/>
</dbReference>
<dbReference type="InterPro" id="IPR015424">
    <property type="entry name" value="PyrdxlP-dep_Trfase"/>
</dbReference>
<reference evidence="2" key="1">
    <citation type="submission" date="2018-05" db="EMBL/GenBank/DDBJ databases">
        <authorList>
            <person name="Lanie J.A."/>
            <person name="Ng W.-L."/>
            <person name="Kazmierczak K.M."/>
            <person name="Andrzejewski T.M."/>
            <person name="Davidsen T.M."/>
            <person name="Wayne K.J."/>
            <person name="Tettelin H."/>
            <person name="Glass J.I."/>
            <person name="Rusch D."/>
            <person name="Podicherti R."/>
            <person name="Tsui H.-C.T."/>
            <person name="Winkler M.E."/>
        </authorList>
    </citation>
    <scope>NUCLEOTIDE SEQUENCE</scope>
</reference>
<organism evidence="2">
    <name type="scientific">marine metagenome</name>
    <dbReference type="NCBI Taxonomy" id="408172"/>
    <lineage>
        <taxon>unclassified sequences</taxon>
        <taxon>metagenomes</taxon>
        <taxon>ecological metagenomes</taxon>
    </lineage>
</organism>